<dbReference type="CDD" id="cd01483">
    <property type="entry name" value="E1_enzyme_family"/>
    <property type="match status" value="1"/>
</dbReference>
<dbReference type="Gene3D" id="3.40.50.720">
    <property type="entry name" value="NAD(P)-binding Rossmann-like Domain"/>
    <property type="match status" value="1"/>
</dbReference>
<dbReference type="GO" id="GO:0008641">
    <property type="term" value="F:ubiquitin-like modifier activating enzyme activity"/>
    <property type="evidence" value="ECO:0007669"/>
    <property type="project" value="InterPro"/>
</dbReference>
<dbReference type="PANTHER" id="PTHR43267">
    <property type="entry name" value="TRNA THREONYLCARBAMOYLADENOSINE DEHYDRATASE"/>
    <property type="match status" value="1"/>
</dbReference>
<dbReference type="GO" id="GO:0061504">
    <property type="term" value="P:cyclic threonylcarbamoyladenosine biosynthetic process"/>
    <property type="evidence" value="ECO:0007669"/>
    <property type="project" value="TreeGrafter"/>
</dbReference>
<proteinExistence type="predicted"/>
<dbReference type="EMBL" id="CSBK01000019">
    <property type="protein sequence ID" value="COW79704.1"/>
    <property type="molecule type" value="Genomic_DNA"/>
</dbReference>
<dbReference type="PATRIC" id="fig|1773.2349.peg.4241"/>
<evidence type="ECO:0000313" key="3">
    <source>
        <dbReference type="EMBL" id="COW79704.1"/>
    </source>
</evidence>
<evidence type="ECO:0000313" key="4">
    <source>
        <dbReference type="Proteomes" id="UP000038802"/>
    </source>
</evidence>
<reference evidence="4 5" key="3">
    <citation type="submission" date="2015-03" db="EMBL/GenBank/DDBJ databases">
        <authorList>
            <consortium name="Pathogen Informatics"/>
        </authorList>
    </citation>
    <scope>NUCLEOTIDE SEQUENCE [LARGE SCALE GENOMIC DNA]</scope>
    <source>
        <strain evidence="4">K00500041</strain>
        <strain evidence="5">N09902308</strain>
    </source>
</reference>
<dbReference type="GO" id="GO:0061503">
    <property type="term" value="F:tRNA threonylcarbamoyladenosine dehydratase"/>
    <property type="evidence" value="ECO:0007669"/>
    <property type="project" value="TreeGrafter"/>
</dbReference>
<organism evidence="2 4">
    <name type="scientific">Mycobacterium tuberculosis</name>
    <dbReference type="NCBI Taxonomy" id="1773"/>
    <lineage>
        <taxon>Bacteria</taxon>
        <taxon>Bacillati</taxon>
        <taxon>Actinomycetota</taxon>
        <taxon>Actinomycetes</taxon>
        <taxon>Mycobacteriales</taxon>
        <taxon>Mycobacteriaceae</taxon>
        <taxon>Mycobacterium</taxon>
        <taxon>Mycobacterium tuberculosis complex</taxon>
    </lineage>
</organism>
<dbReference type="STRING" id="115862.BBG46_12280"/>
<dbReference type="EMBL" id="CSAE01000551">
    <property type="protein sequence ID" value="COW50262.1"/>
    <property type="molecule type" value="Genomic_DNA"/>
</dbReference>
<evidence type="ECO:0000259" key="1">
    <source>
        <dbReference type="Pfam" id="PF00899"/>
    </source>
</evidence>
<gene>
    <name evidence="2" type="primary">moeW</name>
    <name evidence="2" type="ORF">ERS007703_03766</name>
    <name evidence="3" type="ORF">ERS007739_00095</name>
</gene>
<feature type="domain" description="THIF-type NAD/FAD binding fold" evidence="1">
    <location>
        <begin position="53"/>
        <end position="313"/>
    </location>
</feature>
<dbReference type="NCBIfam" id="NF006077">
    <property type="entry name" value="PRK08223.1"/>
    <property type="match status" value="1"/>
</dbReference>
<evidence type="ECO:0000313" key="2">
    <source>
        <dbReference type="EMBL" id="COW50262.1"/>
    </source>
</evidence>
<dbReference type="InterPro" id="IPR035985">
    <property type="entry name" value="Ubiquitin-activating_enz"/>
</dbReference>
<dbReference type="PANTHER" id="PTHR43267:SF1">
    <property type="entry name" value="TRNA THREONYLCARBAMOYLADENOSINE DEHYDRATASE"/>
    <property type="match status" value="1"/>
</dbReference>
<dbReference type="Pfam" id="PF00899">
    <property type="entry name" value="ThiF"/>
    <property type="match status" value="1"/>
</dbReference>
<sequence length="345" mass="38292">MAYPQRGVSSTLKWPKLMSGPSWEDDAMRAGADAPDSGRVKESAPWSYDEAFCRNLGLISPTEQQRLRNSRVAIAGMGGVGGIDMVALARMGIGKFTIADPDVFEIRNSNRQYGAMRSTNGQAKAEVMRNIVHDINPEAEIRAFCEPIGKENAATFLEGADVLVDGIDAFEIDLRRLLYREAQQRGIYALGAGPLGFSTAWVVFDPKGMTFDRYFDLSDAMNTVDKFVAFIAGIAPSATHRRSIDLSYVDIENRTGPSVGLACHLASGVVAAEVLKILLGHGRVYAAPYFHQFDAYRSIYVRKRLRCGNRHPLQRVKRRLLARYINRRSAGVIPGLRYHRTEPSY</sequence>
<reference evidence="3" key="1">
    <citation type="submission" date="2015-03" db="EMBL/GenBank/DDBJ databases">
        <authorList>
            <consortium name="Pathogen Informatics"/>
            <person name="Murphy D."/>
        </authorList>
    </citation>
    <scope>NUCLEOTIDE SEQUENCE</scope>
    <source>
        <strain evidence="3">N09902308</strain>
    </source>
</reference>
<dbReference type="SUPFAM" id="SSF69572">
    <property type="entry name" value="Activating enzymes of the ubiquitin-like proteins"/>
    <property type="match status" value="1"/>
</dbReference>
<name>A0A0Q3YDY8_MYCTX</name>
<evidence type="ECO:0000313" key="5">
    <source>
        <dbReference type="Proteomes" id="UP000039021"/>
    </source>
</evidence>
<dbReference type="InterPro" id="IPR000594">
    <property type="entry name" value="ThiF_NAD_FAD-bd"/>
</dbReference>
<accession>A0A0Q3YDY8</accession>
<dbReference type="InterPro" id="IPR045886">
    <property type="entry name" value="ThiF/MoeB/HesA"/>
</dbReference>
<dbReference type="AlphaFoldDB" id="A0A0Q3YDY8"/>
<reference evidence="2" key="2">
    <citation type="submission" date="2015-03" db="EMBL/GenBank/DDBJ databases">
        <authorList>
            <person name="Murphy D."/>
        </authorList>
    </citation>
    <scope>NUCLEOTIDE SEQUENCE [LARGE SCALE GENOMIC DNA]</scope>
    <source>
        <strain evidence="2">K00500041</strain>
    </source>
</reference>
<dbReference type="Proteomes" id="UP000039021">
    <property type="component" value="Unassembled WGS sequence"/>
</dbReference>
<dbReference type="Proteomes" id="UP000038802">
    <property type="component" value="Unassembled WGS sequence"/>
</dbReference>
<protein>
    <submittedName>
        <fullName evidence="2">Molybdopterin biosynthesis protein MoeW</fullName>
    </submittedName>
</protein>